<evidence type="ECO:0000259" key="8">
    <source>
        <dbReference type="Pfam" id="PF02272"/>
    </source>
</evidence>
<feature type="domain" description="DDH" evidence="7">
    <location>
        <begin position="78"/>
        <end position="234"/>
    </location>
</feature>
<accession>A0A4R3JX32</accession>
<evidence type="ECO:0000313" key="10">
    <source>
        <dbReference type="EMBL" id="TCS72983.1"/>
    </source>
</evidence>
<gene>
    <name evidence="10" type="ORF">EDC61_103105</name>
</gene>
<dbReference type="InterPro" id="IPR003156">
    <property type="entry name" value="DHHA1_dom"/>
</dbReference>
<sequence length="571" mass="61745">MFVDPMLKLKSRPWSPAVAQKLQAAGQPPLIARLYAARGIQEPNEIRQRLAELEPHERLRNSDTAAARLADAIEGGEKLLVVADYDADGATACAVAVAGLRSLGATVDYLVPNRFDYGYGLSPEIVRLAAERRPDLIVTVDNGIAAHAGVDEAKRLGIEVIVTDHHLPGDTLPEALIVNPNQPGCGFPSKHLAGVGVMFYLLAALRAELRRRGRFAGREEPNLAELLDLVALGTVADVVRLDANNRLLVAQGLGRMRRGLARPGIEALFRAAGRSPQRASVYDLGFVLGPRLNAAGRLTDMSLGIECLLAGDAMAAERLARELDRLNRERREIEAEMQEQALALLEGIDVAEGASLCLYDPAWHQGVIGLLASRLKERHHRPTIVFADGGDGLIKGSGRSIAGLHLRDALDLVDRRNPGLILKFGGHAMAAGLTLKAADFPPFAEGFEQVARELIAPAELERVIETDGPLAGEECTLANALALHQGVWGQGFPQPSFHGEFAVQSQRLIADKHLKLKVSDGAIAAEAMLFNHAEPLPERIQAVYRLDVNEYNGTRSLQLTLEHWAHGAHNP</sequence>
<protein>
    <recommendedName>
        <fullName evidence="2">Single-stranded-DNA-specific exonuclease RecJ</fullName>
    </recommendedName>
</protein>
<dbReference type="Gene3D" id="3.90.1640.30">
    <property type="match status" value="1"/>
</dbReference>
<dbReference type="GO" id="GO:0006310">
    <property type="term" value="P:DNA recombination"/>
    <property type="evidence" value="ECO:0007669"/>
    <property type="project" value="InterPro"/>
</dbReference>
<name>A0A4R3JX32_9PROT</name>
<feature type="domain" description="RecJ OB" evidence="9">
    <location>
        <begin position="466"/>
        <end position="563"/>
    </location>
</feature>
<feature type="domain" description="DHHA1" evidence="8">
    <location>
        <begin position="359"/>
        <end position="451"/>
    </location>
</feature>
<dbReference type="InterPro" id="IPR051673">
    <property type="entry name" value="SSDNA_exonuclease_RecJ"/>
</dbReference>
<dbReference type="Gene3D" id="3.10.310.30">
    <property type="match status" value="1"/>
</dbReference>
<dbReference type="FunFam" id="3.90.1640.30:FF:000001">
    <property type="entry name" value="Single-stranded-DNA-specific exonuclease RecJ"/>
    <property type="match status" value="1"/>
</dbReference>
<reference evidence="10 11" key="1">
    <citation type="submission" date="2019-03" db="EMBL/GenBank/DDBJ databases">
        <title>Genomic Encyclopedia of Type Strains, Phase IV (KMG-IV): sequencing the most valuable type-strain genomes for metagenomic binning, comparative biology and taxonomic classification.</title>
        <authorList>
            <person name="Goeker M."/>
        </authorList>
    </citation>
    <scope>NUCLEOTIDE SEQUENCE [LARGE SCALE GENOMIC DNA]</scope>
    <source>
        <strain evidence="10 11">DSM 103923</strain>
    </source>
</reference>
<dbReference type="EMBL" id="SLZY01000003">
    <property type="protein sequence ID" value="TCS72983.1"/>
    <property type="molecule type" value="Genomic_DNA"/>
</dbReference>
<keyword evidence="5 10" id="KW-0269">Exonuclease</keyword>
<evidence type="ECO:0000256" key="1">
    <source>
        <dbReference type="ARBA" id="ARBA00005915"/>
    </source>
</evidence>
<comment type="caution">
    <text evidence="10">The sequence shown here is derived from an EMBL/GenBank/DDBJ whole genome shotgun (WGS) entry which is preliminary data.</text>
</comment>
<dbReference type="InterPro" id="IPR038763">
    <property type="entry name" value="DHH_sf"/>
</dbReference>
<evidence type="ECO:0000313" key="11">
    <source>
        <dbReference type="Proteomes" id="UP000295135"/>
    </source>
</evidence>
<dbReference type="AlphaFoldDB" id="A0A4R3JX32"/>
<dbReference type="InterPro" id="IPR004610">
    <property type="entry name" value="RecJ"/>
</dbReference>
<dbReference type="GO" id="GO:0008409">
    <property type="term" value="F:5'-3' exonuclease activity"/>
    <property type="evidence" value="ECO:0007669"/>
    <property type="project" value="InterPro"/>
</dbReference>
<evidence type="ECO:0000256" key="6">
    <source>
        <dbReference type="SAM" id="Coils"/>
    </source>
</evidence>
<dbReference type="InterPro" id="IPR001667">
    <property type="entry name" value="DDH_dom"/>
</dbReference>
<proteinExistence type="inferred from homology"/>
<dbReference type="PANTHER" id="PTHR30255:SF2">
    <property type="entry name" value="SINGLE-STRANDED-DNA-SPECIFIC EXONUCLEASE RECJ"/>
    <property type="match status" value="1"/>
</dbReference>
<dbReference type="GO" id="GO:0006281">
    <property type="term" value="P:DNA repair"/>
    <property type="evidence" value="ECO:0007669"/>
    <property type="project" value="InterPro"/>
</dbReference>
<evidence type="ECO:0000256" key="5">
    <source>
        <dbReference type="ARBA" id="ARBA00022839"/>
    </source>
</evidence>
<comment type="similarity">
    <text evidence="1">Belongs to the RecJ family.</text>
</comment>
<evidence type="ECO:0000256" key="4">
    <source>
        <dbReference type="ARBA" id="ARBA00022801"/>
    </source>
</evidence>
<dbReference type="NCBIfam" id="TIGR00644">
    <property type="entry name" value="recJ"/>
    <property type="match status" value="1"/>
</dbReference>
<evidence type="ECO:0000256" key="3">
    <source>
        <dbReference type="ARBA" id="ARBA00022722"/>
    </source>
</evidence>
<keyword evidence="11" id="KW-1185">Reference proteome</keyword>
<evidence type="ECO:0000259" key="9">
    <source>
        <dbReference type="Pfam" id="PF17768"/>
    </source>
</evidence>
<evidence type="ECO:0000259" key="7">
    <source>
        <dbReference type="Pfam" id="PF01368"/>
    </source>
</evidence>
<dbReference type="InterPro" id="IPR041122">
    <property type="entry name" value="RecJ_OB"/>
</dbReference>
<dbReference type="Pfam" id="PF01368">
    <property type="entry name" value="DHH"/>
    <property type="match status" value="1"/>
</dbReference>
<dbReference type="Pfam" id="PF02272">
    <property type="entry name" value="DHHA1"/>
    <property type="match status" value="1"/>
</dbReference>
<keyword evidence="6" id="KW-0175">Coiled coil</keyword>
<dbReference type="Pfam" id="PF17768">
    <property type="entry name" value="RecJ_OB"/>
    <property type="match status" value="1"/>
</dbReference>
<dbReference type="Proteomes" id="UP000295135">
    <property type="component" value="Unassembled WGS sequence"/>
</dbReference>
<keyword evidence="4" id="KW-0378">Hydrolase</keyword>
<organism evidence="10 11">
    <name type="scientific">Sulfuritortus calidifontis</name>
    <dbReference type="NCBI Taxonomy" id="1914471"/>
    <lineage>
        <taxon>Bacteria</taxon>
        <taxon>Pseudomonadati</taxon>
        <taxon>Pseudomonadota</taxon>
        <taxon>Betaproteobacteria</taxon>
        <taxon>Nitrosomonadales</taxon>
        <taxon>Thiobacillaceae</taxon>
        <taxon>Sulfuritortus</taxon>
    </lineage>
</organism>
<dbReference type="PANTHER" id="PTHR30255">
    <property type="entry name" value="SINGLE-STRANDED-DNA-SPECIFIC EXONUCLEASE RECJ"/>
    <property type="match status" value="1"/>
</dbReference>
<feature type="coiled-coil region" evidence="6">
    <location>
        <begin position="309"/>
        <end position="343"/>
    </location>
</feature>
<dbReference type="GO" id="GO:0003676">
    <property type="term" value="F:nucleic acid binding"/>
    <property type="evidence" value="ECO:0007669"/>
    <property type="project" value="InterPro"/>
</dbReference>
<keyword evidence="3" id="KW-0540">Nuclease</keyword>
<evidence type="ECO:0000256" key="2">
    <source>
        <dbReference type="ARBA" id="ARBA00019841"/>
    </source>
</evidence>
<dbReference type="SUPFAM" id="SSF64182">
    <property type="entry name" value="DHH phosphoesterases"/>
    <property type="match status" value="1"/>
</dbReference>